<dbReference type="Proteomes" id="UP000583800">
    <property type="component" value="Unassembled WGS sequence"/>
</dbReference>
<feature type="domain" description="JmjC" evidence="2">
    <location>
        <begin position="428"/>
        <end position="591"/>
    </location>
</feature>
<dbReference type="PROSITE" id="PS51184">
    <property type="entry name" value="JMJC"/>
    <property type="match status" value="1"/>
</dbReference>
<organism evidence="3 4">
    <name type="scientific">Nonomuraea muscovyensis</name>
    <dbReference type="NCBI Taxonomy" id="1124761"/>
    <lineage>
        <taxon>Bacteria</taxon>
        <taxon>Bacillati</taxon>
        <taxon>Actinomycetota</taxon>
        <taxon>Actinomycetes</taxon>
        <taxon>Streptosporangiales</taxon>
        <taxon>Streptosporangiaceae</taxon>
        <taxon>Nonomuraea</taxon>
    </lineage>
</organism>
<dbReference type="AlphaFoldDB" id="A0A7X0C4N8"/>
<evidence type="ECO:0000259" key="2">
    <source>
        <dbReference type="PROSITE" id="PS51184"/>
    </source>
</evidence>
<proteinExistence type="predicted"/>
<dbReference type="InterPro" id="IPR041667">
    <property type="entry name" value="Cupin_8"/>
</dbReference>
<evidence type="ECO:0000256" key="1">
    <source>
        <dbReference type="SAM" id="MobiDB-lite"/>
    </source>
</evidence>
<reference evidence="3 4" key="1">
    <citation type="submission" date="2020-08" db="EMBL/GenBank/DDBJ databases">
        <title>Sequencing the genomes of 1000 actinobacteria strains.</title>
        <authorList>
            <person name="Klenk H.-P."/>
        </authorList>
    </citation>
    <scope>NUCLEOTIDE SEQUENCE [LARGE SCALE GENOMIC DNA]</scope>
    <source>
        <strain evidence="3 4">DSM 45913</strain>
    </source>
</reference>
<dbReference type="SUPFAM" id="SSF51197">
    <property type="entry name" value="Clavaminate synthase-like"/>
    <property type="match status" value="1"/>
</dbReference>
<dbReference type="Pfam" id="PF07812">
    <property type="entry name" value="TfuA"/>
    <property type="match status" value="1"/>
</dbReference>
<protein>
    <recommendedName>
        <fullName evidence="2">JmjC domain-containing protein</fullName>
    </recommendedName>
</protein>
<dbReference type="RefSeq" id="WP_185085354.1">
    <property type="nucleotide sequence ID" value="NZ_JACHJB010000002.1"/>
</dbReference>
<dbReference type="PANTHER" id="PTHR12461:SF105">
    <property type="entry name" value="HYPOXIA-INDUCIBLE FACTOR 1-ALPHA INHIBITOR"/>
    <property type="match status" value="1"/>
</dbReference>
<dbReference type="InterPro" id="IPR003347">
    <property type="entry name" value="JmjC_dom"/>
</dbReference>
<name>A0A7X0C4N8_9ACTN</name>
<evidence type="ECO:0000313" key="3">
    <source>
        <dbReference type="EMBL" id="MBB6347400.1"/>
    </source>
</evidence>
<feature type="compositionally biased region" description="Low complexity" evidence="1">
    <location>
        <begin position="318"/>
        <end position="334"/>
    </location>
</feature>
<gene>
    <name evidence="3" type="ORF">FHU36_003945</name>
</gene>
<dbReference type="EMBL" id="JACHJB010000002">
    <property type="protein sequence ID" value="MBB6347400.1"/>
    <property type="molecule type" value="Genomic_DNA"/>
</dbReference>
<dbReference type="Gene3D" id="2.60.120.650">
    <property type="entry name" value="Cupin"/>
    <property type="match status" value="1"/>
</dbReference>
<accession>A0A7X0C4N8</accession>
<dbReference type="InterPro" id="IPR012924">
    <property type="entry name" value="TfuA_core"/>
</dbReference>
<comment type="caution">
    <text evidence="3">The sequence shown here is derived from an EMBL/GenBank/DDBJ whole genome shotgun (WGS) entry which is preliminary data.</text>
</comment>
<feature type="region of interest" description="Disordered" evidence="1">
    <location>
        <begin position="257"/>
        <end position="345"/>
    </location>
</feature>
<keyword evidence="4" id="KW-1185">Reference proteome</keyword>
<dbReference type="PANTHER" id="PTHR12461">
    <property type="entry name" value="HYPOXIA-INDUCIBLE FACTOR 1 ALPHA INHIBITOR-RELATED"/>
    <property type="match status" value="1"/>
</dbReference>
<dbReference type="Pfam" id="PF13621">
    <property type="entry name" value="Cupin_8"/>
    <property type="match status" value="1"/>
</dbReference>
<sequence length="618" mass="66436">MGGVNPDARRPPVVFLGPTLPVAEAARILAADYRPPAELGSVYRAARERPAAIGIVDGYFERVPAVWHKEILYALSLGVRVYGAASMGALRAAELAEFGMIPVGEVAEQYRLGVLTDDDEVAVLHAPTQGGYRPLSEPMVNIRATLAAAVREAVIGEEVAAALAARAKGMFYPDREWGALLERAGEDDPAAAAAQLARLRAWLPAGAVDQKRLDAERLLAEMGRWIESGGGPPPVTFPFEQTENWQQLVVGDAAAAAPTGDALPGTGGGGVVDGRSARGGRGREESGAVNGDGRPGIRNRSGTSAPRPPEDTPEDIAADTAADTADGAPADTDGGTAGWRALRAGEVPRRHADDIGGVRELERARRPVLVEGALDRWPALERWNPGYLREKVGRTRVPVEFYPSGSYYGSWVQAPLRMDRYLDILTSQGEAERCYLAQVPLLDLLPELAEDLSVPGCLAGAPELGLALFVGRDTVTALHYHSNEQALLCQVSGAKDVLLFPPSDHRYLNHHPWYSYRFNFSRIDFSAVPAGPNSPLRHTTPLRVTVRAGEALYIPLYWGHLVEGPGTTSSVTFFWRPTAGRTWWPPAMRLRAAAGGAVRRRLVSPVSEAFSRRFGLGG</sequence>
<evidence type="ECO:0000313" key="4">
    <source>
        <dbReference type="Proteomes" id="UP000583800"/>
    </source>
</evidence>